<dbReference type="AlphaFoldDB" id="A0A395LHT8"/>
<evidence type="ECO:0000313" key="2">
    <source>
        <dbReference type="EMBL" id="RDS76402.1"/>
    </source>
</evidence>
<dbReference type="EMBL" id="QRBB01000001">
    <property type="protein sequence ID" value="RDS76402.1"/>
    <property type="molecule type" value="Genomic_DNA"/>
</dbReference>
<evidence type="ECO:0000256" key="1">
    <source>
        <dbReference type="SAM" id="Phobius"/>
    </source>
</evidence>
<name>A0A395LHT8_9SPHN</name>
<protein>
    <submittedName>
        <fullName evidence="2">Uncharacterized protein</fullName>
    </submittedName>
</protein>
<gene>
    <name evidence="2" type="ORF">DL238_01445</name>
</gene>
<proteinExistence type="predicted"/>
<evidence type="ECO:0000313" key="3">
    <source>
        <dbReference type="Proteomes" id="UP000254101"/>
    </source>
</evidence>
<organism evidence="2 3">
    <name type="scientific">Alteriqipengyuania lutimaris</name>
    <dbReference type="NCBI Taxonomy" id="1538146"/>
    <lineage>
        <taxon>Bacteria</taxon>
        <taxon>Pseudomonadati</taxon>
        <taxon>Pseudomonadota</taxon>
        <taxon>Alphaproteobacteria</taxon>
        <taxon>Sphingomonadales</taxon>
        <taxon>Erythrobacteraceae</taxon>
        <taxon>Alteriqipengyuania</taxon>
    </lineage>
</organism>
<comment type="caution">
    <text evidence="2">The sequence shown here is derived from an EMBL/GenBank/DDBJ whole genome shotgun (WGS) entry which is preliminary data.</text>
</comment>
<keyword evidence="1" id="KW-0472">Membrane</keyword>
<sequence length="118" mass="12714">MCNPVWISRAAFALTFLASLISAFRPEWAQAGIALALLSALLLWTMRELAQRANAKLIAQVLELGGSVDGLDIAIRDAHPNLNNSAGFVGEGELARMNYAQLIRRLRTDGHLGALADS</sequence>
<dbReference type="Proteomes" id="UP000254101">
    <property type="component" value="Unassembled WGS sequence"/>
</dbReference>
<keyword evidence="1" id="KW-0812">Transmembrane</keyword>
<accession>A0A395LHT8</accession>
<keyword evidence="3" id="KW-1185">Reference proteome</keyword>
<feature type="transmembrane region" description="Helical" evidence="1">
    <location>
        <begin position="33"/>
        <end position="50"/>
    </location>
</feature>
<reference evidence="2 3" key="1">
    <citation type="submission" date="2018-07" db="EMBL/GenBank/DDBJ databases">
        <title>Erythrobacter nanhaiensis sp. nov., a novel member of the genus Erythrobacter isolated from the South China Sea.</title>
        <authorList>
            <person name="Chen X."/>
            <person name="Liu J."/>
        </authorList>
    </citation>
    <scope>NUCLEOTIDE SEQUENCE [LARGE SCALE GENOMIC DNA]</scope>
    <source>
        <strain evidence="2 3">S-5</strain>
    </source>
</reference>
<dbReference type="RefSeq" id="WP_115490634.1">
    <property type="nucleotide sequence ID" value="NZ_JACHWW010000001.1"/>
</dbReference>
<keyword evidence="1" id="KW-1133">Transmembrane helix</keyword>